<dbReference type="KEGG" id="ahb:bsdtb5_15950"/>
<feature type="transmembrane region" description="Helical" evidence="5">
    <location>
        <begin position="6"/>
        <end position="29"/>
    </location>
</feature>
<dbReference type="Pfam" id="PF06541">
    <property type="entry name" value="ABC_trans_CmpB"/>
    <property type="match status" value="1"/>
</dbReference>
<organism evidence="6 7">
    <name type="scientific">Anaeromicropila herbilytica</name>
    <dbReference type="NCBI Taxonomy" id="2785025"/>
    <lineage>
        <taxon>Bacteria</taxon>
        <taxon>Bacillati</taxon>
        <taxon>Bacillota</taxon>
        <taxon>Clostridia</taxon>
        <taxon>Lachnospirales</taxon>
        <taxon>Lachnospiraceae</taxon>
        <taxon>Anaeromicropila</taxon>
    </lineage>
</organism>
<evidence type="ECO:0000256" key="1">
    <source>
        <dbReference type="ARBA" id="ARBA00004141"/>
    </source>
</evidence>
<dbReference type="AlphaFoldDB" id="A0A7R7EK70"/>
<gene>
    <name evidence="6" type="ORF">bsdtb5_15950</name>
</gene>
<evidence type="ECO:0008006" key="8">
    <source>
        <dbReference type="Google" id="ProtNLM"/>
    </source>
</evidence>
<keyword evidence="3 5" id="KW-1133">Transmembrane helix</keyword>
<feature type="transmembrane region" description="Helical" evidence="5">
    <location>
        <begin position="41"/>
        <end position="61"/>
    </location>
</feature>
<dbReference type="Proteomes" id="UP000595897">
    <property type="component" value="Chromosome"/>
</dbReference>
<evidence type="ECO:0000256" key="5">
    <source>
        <dbReference type="SAM" id="Phobius"/>
    </source>
</evidence>
<evidence type="ECO:0000256" key="3">
    <source>
        <dbReference type="ARBA" id="ARBA00022989"/>
    </source>
</evidence>
<protein>
    <recommendedName>
        <fullName evidence="8">ABC-transporter type IV</fullName>
    </recommendedName>
</protein>
<evidence type="ECO:0000313" key="6">
    <source>
        <dbReference type="EMBL" id="BCN30300.1"/>
    </source>
</evidence>
<dbReference type="EMBL" id="AP024169">
    <property type="protein sequence ID" value="BCN30300.1"/>
    <property type="molecule type" value="Genomic_DNA"/>
</dbReference>
<accession>A0A7R7EK70</accession>
<name>A0A7R7EK70_9FIRM</name>
<keyword evidence="7" id="KW-1185">Reference proteome</keyword>
<evidence type="ECO:0000313" key="7">
    <source>
        <dbReference type="Proteomes" id="UP000595897"/>
    </source>
</evidence>
<keyword evidence="2 5" id="KW-0812">Transmembrane</keyword>
<evidence type="ECO:0000256" key="2">
    <source>
        <dbReference type="ARBA" id="ARBA00022692"/>
    </source>
</evidence>
<proteinExistence type="predicted"/>
<dbReference type="RefSeq" id="WP_271715532.1">
    <property type="nucleotide sequence ID" value="NZ_AP024169.1"/>
</dbReference>
<dbReference type="PANTHER" id="PTHR31746">
    <property type="entry name" value="TRANSMEMBRANE PROTEIN 229 FAMILY MEMBER"/>
    <property type="match status" value="1"/>
</dbReference>
<keyword evidence="4 5" id="KW-0472">Membrane</keyword>
<comment type="subcellular location">
    <subcellularLocation>
        <location evidence="1">Membrane</location>
        <topology evidence="1">Multi-pass membrane protein</topology>
    </subcellularLocation>
</comment>
<reference evidence="6 7" key="1">
    <citation type="submission" date="2020-11" db="EMBL/GenBank/DDBJ databases">
        <title>Draft genome sequencing of a Lachnospiraceae strain isolated from anoxic soil subjected to BSD treatment.</title>
        <authorList>
            <person name="Uek A."/>
            <person name="Tonouchi A."/>
        </authorList>
    </citation>
    <scope>NUCLEOTIDE SEQUENCE [LARGE SCALE GENOMIC DNA]</scope>
    <source>
        <strain evidence="6 7">TB5</strain>
    </source>
</reference>
<evidence type="ECO:0000256" key="4">
    <source>
        <dbReference type="ARBA" id="ARBA00023136"/>
    </source>
</evidence>
<dbReference type="GO" id="GO:0016020">
    <property type="term" value="C:membrane"/>
    <property type="evidence" value="ECO:0007669"/>
    <property type="project" value="UniProtKB-SubCell"/>
</dbReference>
<sequence length="132" mass="15299">MKKCFITNFIICGLVGWCFECFFTGLGAIKHNDRKLLCKTSIWMFPIYGLAAFICPIHNIINNKNTLVRGFIYTLCIFTTEFITGELLKKYNACPWDYKKAKYNVDGVIRLDYAPVWFLVGLLYERVVSKNS</sequence>
<dbReference type="InterPro" id="IPR010540">
    <property type="entry name" value="CmpB_TMEM229"/>
</dbReference>